<evidence type="ECO:0000256" key="5">
    <source>
        <dbReference type="ARBA" id="ARBA00023295"/>
    </source>
</evidence>
<dbReference type="Proteomes" id="UP001291306">
    <property type="component" value="Unassembled WGS sequence"/>
</dbReference>
<dbReference type="Pfam" id="PF00703">
    <property type="entry name" value="Glyco_hydro_2"/>
    <property type="match status" value="1"/>
</dbReference>
<dbReference type="SUPFAM" id="SSF49303">
    <property type="entry name" value="beta-Galactosidase/glucuronidase domain"/>
    <property type="match status" value="1"/>
</dbReference>
<evidence type="ECO:0000259" key="6">
    <source>
        <dbReference type="Pfam" id="PF00703"/>
    </source>
</evidence>
<dbReference type="GO" id="GO:0005990">
    <property type="term" value="P:lactose catabolic process"/>
    <property type="evidence" value="ECO:0007669"/>
    <property type="project" value="TreeGrafter"/>
</dbReference>
<dbReference type="EC" id="3.2.1.23" evidence="3"/>
<dbReference type="PANTHER" id="PTHR46323">
    <property type="entry name" value="BETA-GALACTOSIDASE"/>
    <property type="match status" value="1"/>
</dbReference>
<dbReference type="AlphaFoldDB" id="A0AAW9IIJ9"/>
<comment type="similarity">
    <text evidence="2">Belongs to the glycosyl hydrolase 2 family.</text>
</comment>
<feature type="domain" description="Glycoside hydrolase family 2 immunoglobulin-like beta-sandwich" evidence="6">
    <location>
        <begin position="12"/>
        <end position="137"/>
    </location>
</feature>
<evidence type="ECO:0000313" key="7">
    <source>
        <dbReference type="EMBL" id="MDZ5000884.1"/>
    </source>
</evidence>
<organism evidence="7 8">
    <name type="scientific">Clostridium perfringens</name>
    <dbReference type="NCBI Taxonomy" id="1502"/>
    <lineage>
        <taxon>Bacteria</taxon>
        <taxon>Bacillati</taxon>
        <taxon>Bacillota</taxon>
        <taxon>Clostridia</taxon>
        <taxon>Eubacteriales</taxon>
        <taxon>Clostridiaceae</taxon>
        <taxon>Clostridium</taxon>
    </lineage>
</organism>
<comment type="caution">
    <text evidence="7">The sequence shown here is derived from an EMBL/GenBank/DDBJ whole genome shotgun (WGS) entry which is preliminary data.</text>
</comment>
<evidence type="ECO:0000256" key="4">
    <source>
        <dbReference type="ARBA" id="ARBA00022801"/>
    </source>
</evidence>
<feature type="non-terminal residue" evidence="7">
    <location>
        <position position="1"/>
    </location>
</feature>
<evidence type="ECO:0000256" key="1">
    <source>
        <dbReference type="ARBA" id="ARBA00001412"/>
    </source>
</evidence>
<evidence type="ECO:0000313" key="8">
    <source>
        <dbReference type="Proteomes" id="UP001291306"/>
    </source>
</evidence>
<keyword evidence="5" id="KW-0326">Glycosidase</keyword>
<dbReference type="InterPro" id="IPR036156">
    <property type="entry name" value="Beta-gal/glucu_dom_sf"/>
</dbReference>
<evidence type="ECO:0000256" key="2">
    <source>
        <dbReference type="ARBA" id="ARBA00007401"/>
    </source>
</evidence>
<accession>A0AAW9IIJ9</accession>
<dbReference type="Gene3D" id="2.60.40.10">
    <property type="entry name" value="Immunoglobulins"/>
    <property type="match status" value="1"/>
</dbReference>
<feature type="non-terminal residue" evidence="7">
    <location>
        <position position="166"/>
    </location>
</feature>
<reference evidence="7" key="1">
    <citation type="submission" date="2019-11" db="EMBL/GenBank/DDBJ databases">
        <title>Characterization of Clostridium perfringens isolates from swine manure treated agricultural soils.</title>
        <authorList>
            <person name="Wushke S.T."/>
        </authorList>
    </citation>
    <scope>NUCLEOTIDE SEQUENCE</scope>
    <source>
        <strain evidence="7">X26</strain>
    </source>
</reference>
<dbReference type="PANTHER" id="PTHR46323:SF2">
    <property type="entry name" value="BETA-GALACTOSIDASE"/>
    <property type="match status" value="1"/>
</dbReference>
<evidence type="ECO:0000256" key="3">
    <source>
        <dbReference type="ARBA" id="ARBA00012756"/>
    </source>
</evidence>
<dbReference type="EMBL" id="WNVC01000782">
    <property type="protein sequence ID" value="MDZ5000884.1"/>
    <property type="molecule type" value="Genomic_DNA"/>
</dbReference>
<dbReference type="InterPro" id="IPR013783">
    <property type="entry name" value="Ig-like_fold"/>
</dbReference>
<protein>
    <recommendedName>
        <fullName evidence="3">beta-galactosidase</fullName>
        <ecNumber evidence="3">3.2.1.23</ecNumber>
    </recommendedName>
</protein>
<dbReference type="InterPro" id="IPR006102">
    <property type="entry name" value="Ig-like_GH2"/>
</dbReference>
<keyword evidence="4" id="KW-0378">Hydrolase</keyword>
<sequence length="166" mass="18897">FRDVFLYSKADVEIRDIFVKTDLDEEYKDAVITLDADIRSLNPEKSGKYTVKADLYEIDSDTKLWNEPLSFDVKVNAGKSTVEEGSEDTGQRGTGSKEVVNPKKWFADTPNLYRLLIQLEDEEGNIIEVACQRVGFRKIDKVDINEAGQEQAQINGKKIMFRGVNR</sequence>
<proteinExistence type="inferred from homology"/>
<dbReference type="GO" id="GO:0009341">
    <property type="term" value="C:beta-galactosidase complex"/>
    <property type="evidence" value="ECO:0007669"/>
    <property type="project" value="TreeGrafter"/>
</dbReference>
<dbReference type="GO" id="GO:0004565">
    <property type="term" value="F:beta-galactosidase activity"/>
    <property type="evidence" value="ECO:0007669"/>
    <property type="project" value="UniProtKB-EC"/>
</dbReference>
<comment type="catalytic activity">
    <reaction evidence="1">
        <text>Hydrolysis of terminal non-reducing beta-D-galactose residues in beta-D-galactosides.</text>
        <dbReference type="EC" id="3.2.1.23"/>
    </reaction>
</comment>
<gene>
    <name evidence="7" type="ORF">GNF79_17835</name>
</gene>
<dbReference type="InterPro" id="IPR050347">
    <property type="entry name" value="Bact_Beta-galactosidase"/>
</dbReference>
<name>A0AAW9IIJ9_CLOPF</name>